<dbReference type="AlphaFoldDB" id="A0A915ZAY7"/>
<proteinExistence type="predicted"/>
<evidence type="ECO:0000313" key="1">
    <source>
        <dbReference type="EMBL" id="CAB5367929.1"/>
    </source>
</evidence>
<name>A0A915ZAY7_9GLOM</name>
<accession>A0A915ZAY7</accession>
<dbReference type="Proteomes" id="UP000684084">
    <property type="component" value="Unassembled WGS sequence"/>
</dbReference>
<dbReference type="OrthoDB" id="2337290at2759"/>
<dbReference type="EMBL" id="CAGKOT010000024">
    <property type="protein sequence ID" value="CAB5367929.1"/>
    <property type="molecule type" value="Genomic_DNA"/>
</dbReference>
<organism evidence="1 2">
    <name type="scientific">Rhizophagus irregularis</name>
    <dbReference type="NCBI Taxonomy" id="588596"/>
    <lineage>
        <taxon>Eukaryota</taxon>
        <taxon>Fungi</taxon>
        <taxon>Fungi incertae sedis</taxon>
        <taxon>Mucoromycota</taxon>
        <taxon>Glomeromycotina</taxon>
        <taxon>Glomeromycetes</taxon>
        <taxon>Glomerales</taxon>
        <taxon>Glomeraceae</taxon>
        <taxon>Rhizophagus</taxon>
    </lineage>
</organism>
<gene>
    <name evidence="1" type="ORF">CHRIB12_LOCUS11494</name>
</gene>
<protein>
    <submittedName>
        <fullName evidence="1">Uncharacterized protein</fullName>
    </submittedName>
</protein>
<sequence length="79" mass="9598">MNRRDYLDSNRENIRRRNDDVRNYGDDEQEMYEWDEGEDNFEDVQSSNTRASILTRPRNVQNRSTNSVHRASKIIMRFN</sequence>
<evidence type="ECO:0000313" key="2">
    <source>
        <dbReference type="Proteomes" id="UP000684084"/>
    </source>
</evidence>
<reference evidence="1" key="1">
    <citation type="submission" date="2020-05" db="EMBL/GenBank/DDBJ databases">
        <authorList>
            <person name="Rincon C."/>
            <person name="Sanders R I."/>
            <person name="Robbins C."/>
            <person name="Chaturvedi A."/>
        </authorList>
    </citation>
    <scope>NUCLEOTIDE SEQUENCE</scope>
    <source>
        <strain evidence="1">CHB12</strain>
    </source>
</reference>
<comment type="caution">
    <text evidence="1">The sequence shown here is derived from an EMBL/GenBank/DDBJ whole genome shotgun (WGS) entry which is preliminary data.</text>
</comment>